<feature type="transmembrane region" description="Helical" evidence="10">
    <location>
        <begin position="479"/>
        <end position="496"/>
    </location>
</feature>
<keyword evidence="7 10" id="KW-0472">Membrane</keyword>
<dbReference type="GO" id="GO:0006488">
    <property type="term" value="P:dolichol-linked oligosaccharide biosynthetic process"/>
    <property type="evidence" value="ECO:0007669"/>
    <property type="project" value="InterPro"/>
</dbReference>
<evidence type="ECO:0000256" key="8">
    <source>
        <dbReference type="ARBA" id="ARBA00044793"/>
    </source>
</evidence>
<gene>
    <name evidence="11" type="ORF">ZT1A5_G7153</name>
</gene>
<dbReference type="EMBL" id="LT882681">
    <property type="protein sequence ID" value="SMY25711.1"/>
    <property type="molecule type" value="Genomic_DNA"/>
</dbReference>
<evidence type="ECO:0000256" key="6">
    <source>
        <dbReference type="ARBA" id="ARBA00022989"/>
    </source>
</evidence>
<evidence type="ECO:0000256" key="2">
    <source>
        <dbReference type="ARBA" id="ARBA00004922"/>
    </source>
</evidence>
<keyword evidence="5" id="KW-0256">Endoplasmic reticulum</keyword>
<feature type="transmembrane region" description="Helical" evidence="10">
    <location>
        <begin position="81"/>
        <end position="102"/>
    </location>
</feature>
<dbReference type="GO" id="GO:0034203">
    <property type="term" value="P:glycolipid translocation"/>
    <property type="evidence" value="ECO:0007669"/>
    <property type="project" value="TreeGrafter"/>
</dbReference>
<comment type="function">
    <text evidence="9">Intramembrane glycolipid transporter that operates in the biosynthetic pathway of dolichol-linked oligosaccharides, the glycan precursors employed in protein asparagine (N)-glycosylation. The sequential addition of sugars to dolichol pyrophosphate produces dolichol-linked oligosaccharides containing fourteen sugars, including two GlcNAcs, nine mannoses and three glucoses. Once assembled, the oligosaccharide is transferred from the lipid to nascent proteins by oligosaccharyltransferases. The assembly of dolichol-linked oligosaccharides begins on the cytosolic side of the endoplasmic reticulum membrane and finishes in its lumen. RFT1 could mediate the translocation of the cytosolically oriented intermediate DolPP-GlcNAc2Man5, produced by ALG11, into the ER lumen where dolichol-linked oligosaccharides assembly continues. However, the intramembrane lipid transporter activity could not be confirmed in vitro.</text>
</comment>
<comment type="similarity">
    <text evidence="3">Belongs to the RFT1 family.</text>
</comment>
<accession>A0A1Y6LSS4</accession>
<feature type="transmembrane region" description="Helical" evidence="10">
    <location>
        <begin position="417"/>
        <end position="437"/>
    </location>
</feature>
<dbReference type="PANTHER" id="PTHR13117:SF5">
    <property type="entry name" value="PROTEIN RFT1 HOMOLOG"/>
    <property type="match status" value="1"/>
</dbReference>
<feature type="transmembrane region" description="Helical" evidence="10">
    <location>
        <begin position="176"/>
        <end position="196"/>
    </location>
</feature>
<feature type="transmembrane region" description="Helical" evidence="10">
    <location>
        <begin position="41"/>
        <end position="60"/>
    </location>
</feature>
<keyword evidence="6 10" id="KW-1133">Transmembrane helix</keyword>
<evidence type="ECO:0000313" key="12">
    <source>
        <dbReference type="Proteomes" id="UP000215453"/>
    </source>
</evidence>
<dbReference type="InterPro" id="IPR007594">
    <property type="entry name" value="RFT1"/>
</dbReference>
<comment type="subcellular location">
    <subcellularLocation>
        <location evidence="1">Endoplasmic reticulum membrane</location>
        <topology evidence="1">Multi-pass membrane protein</topology>
    </subcellularLocation>
</comment>
<evidence type="ECO:0000256" key="9">
    <source>
        <dbReference type="ARBA" id="ARBA00045912"/>
    </source>
</evidence>
<evidence type="ECO:0000256" key="7">
    <source>
        <dbReference type="ARBA" id="ARBA00023136"/>
    </source>
</evidence>
<evidence type="ECO:0000256" key="10">
    <source>
        <dbReference type="SAM" id="Phobius"/>
    </source>
</evidence>
<dbReference type="Proteomes" id="UP000215453">
    <property type="component" value="Chromosome 6"/>
</dbReference>
<evidence type="ECO:0000256" key="4">
    <source>
        <dbReference type="ARBA" id="ARBA00022692"/>
    </source>
</evidence>
<name>A0A1Y6LSS4_ZYMTR</name>
<sequence>MASDTVSSSARGAGFLILLQISSRALTFALNQVLLRFLSPALLGASVQLELYIISAHHFARESLRVACQRQPEGGIQAAINLSYLAIAGGCPIALFLAQWYLSTSYPDVPYFVEALRICELAAIVELFSEPAFVAVQQNMLYKTRAAAEASAVVVKTFTTAAIVFWGQHKDIELGVLPFAAGELAYCSILTLVYLWQTVPVARLQKFSLLPRVFSSSSENQFVLGLFSKPLLNLSVSLYIQSGIKYVLTQGDVIVSTALASLEDQGMYALSANYGGLIARMVFRPIEDSTRNMFAKLCAPTTTVESENKKSDTKSDKTLKNTASNVAQPTASLAQAATILRDILRVYTIFSLIAFAVGPSAAPLLLQLVAGSRWSASGAGEVLGTYCYCIPLLAINGVSEAFVAATASTKDLHWQSIWMGAFSAGFAASAYIFLRVLELGANGLVWANCVNMGLRIVFNFFFVSSYFKRNGQDFNLADILPNPYAIAATAVVPSLLARSGSLTAQYGLLGDLVRVGGVGAAFALFVVATERRFLLDCDHTIVSFAKPGVMVKLLPLGLTLFLNARTMAASAQTDCFTGSLADFASVANYSPAEAFCAEVHPEAFENRTVCSSTSAASKRYVNIIESRHFDTNSDDWDQVQRSTYEQLTHQDPPTFEKVCKCIGLSSNALTKTATCSSSAYCDTETETCKSKRNCHNPARCDASSVCLNENSQTCFCHPDTDDAESGYCMGGGPVDEECPDVAIAFFDPSMPDSATIAASTAGPIRRMQHSSLYNRVARPVVAPLSLIEDYDEAYASANPGELPPRLYERVTRRERQLTYKPGQKITFMTLPPEIRNHIYDFAYAQSASTPLKDLKLPRSLRVPGIFTEAISFFFANTPVSMAFRSNWCVRYQHLHTPTHIRYPSTGIVKLPSLLRRNMRVPEQAVRFRELKFDVQCACCSHAKTVCMMGFRVVAFGSEDASGSKKGWRIEAKPISVIVEVEEFWGHLYDKVVIGVDMMMGVALQQARMIELREGFNGFSVRDIQDLAMCFRDESENPRPLVLQEGELVEEWDDQEAAYLLDV</sequence>
<keyword evidence="4 10" id="KW-0812">Transmembrane</keyword>
<evidence type="ECO:0000256" key="5">
    <source>
        <dbReference type="ARBA" id="ARBA00022824"/>
    </source>
</evidence>
<dbReference type="AlphaFoldDB" id="A0A1Y6LSS4"/>
<feature type="transmembrane region" description="Helical" evidence="10">
    <location>
        <begin position="549"/>
        <end position="568"/>
    </location>
</feature>
<protein>
    <recommendedName>
        <fullName evidence="8">Man(5)GlcNAc(2)-PP-dolichol translocation protein RFT1</fullName>
    </recommendedName>
</protein>
<evidence type="ECO:0000313" key="11">
    <source>
        <dbReference type="EMBL" id="SMY25711.1"/>
    </source>
</evidence>
<feature type="transmembrane region" description="Helical" evidence="10">
    <location>
        <begin position="508"/>
        <end position="528"/>
    </location>
</feature>
<feature type="transmembrane region" description="Helical" evidence="10">
    <location>
        <begin position="443"/>
        <end position="467"/>
    </location>
</feature>
<dbReference type="Pfam" id="PF04506">
    <property type="entry name" value="Rft-1"/>
    <property type="match status" value="1"/>
</dbReference>
<evidence type="ECO:0000256" key="1">
    <source>
        <dbReference type="ARBA" id="ARBA00004477"/>
    </source>
</evidence>
<feature type="transmembrane region" description="Helical" evidence="10">
    <location>
        <begin position="346"/>
        <end position="370"/>
    </location>
</feature>
<comment type="pathway">
    <text evidence="2">Protein modification; protein glycosylation.</text>
</comment>
<dbReference type="GO" id="GO:0005789">
    <property type="term" value="C:endoplasmic reticulum membrane"/>
    <property type="evidence" value="ECO:0007669"/>
    <property type="project" value="UniProtKB-SubCell"/>
</dbReference>
<organism evidence="11 12">
    <name type="scientific">Zymoseptoria tritici ST99CH_1A5</name>
    <dbReference type="NCBI Taxonomy" id="1276529"/>
    <lineage>
        <taxon>Eukaryota</taxon>
        <taxon>Fungi</taxon>
        <taxon>Dikarya</taxon>
        <taxon>Ascomycota</taxon>
        <taxon>Pezizomycotina</taxon>
        <taxon>Dothideomycetes</taxon>
        <taxon>Dothideomycetidae</taxon>
        <taxon>Mycosphaerellales</taxon>
        <taxon>Mycosphaerellaceae</taxon>
        <taxon>Zymoseptoria</taxon>
    </lineage>
</organism>
<dbReference type="PANTHER" id="PTHR13117">
    <property type="entry name" value="ENDOPLASMIC RETICULUM MULTISPAN TRANSMEMBRANE PROTEIN-RELATED"/>
    <property type="match status" value="1"/>
</dbReference>
<proteinExistence type="inferred from homology"/>
<reference evidence="11 12" key="1">
    <citation type="submission" date="2016-10" db="EMBL/GenBank/DDBJ databases">
        <authorList>
            <person name="Varghese N."/>
        </authorList>
    </citation>
    <scope>NUCLEOTIDE SEQUENCE [LARGE SCALE GENOMIC DNA]</scope>
</reference>
<feature type="transmembrane region" description="Helical" evidence="10">
    <location>
        <begin position="382"/>
        <end position="405"/>
    </location>
</feature>
<evidence type="ECO:0000256" key="3">
    <source>
        <dbReference type="ARBA" id="ARBA00010288"/>
    </source>
</evidence>